<dbReference type="EMBL" id="JAUEPT010000689">
    <property type="protein sequence ID" value="KAK0421480.1"/>
    <property type="molecule type" value="Genomic_DNA"/>
</dbReference>
<evidence type="ECO:0000313" key="2">
    <source>
        <dbReference type="Proteomes" id="UP001175226"/>
    </source>
</evidence>
<protein>
    <submittedName>
        <fullName evidence="1">Uncharacterized protein</fullName>
    </submittedName>
</protein>
<accession>A0AA39IBQ4</accession>
<dbReference type="AlphaFoldDB" id="A0AA39IBQ4"/>
<proteinExistence type="predicted"/>
<comment type="caution">
    <text evidence="1">The sequence shown here is derived from an EMBL/GenBank/DDBJ whole genome shotgun (WGS) entry which is preliminary data.</text>
</comment>
<gene>
    <name evidence="1" type="ORF">EV421DRAFT_1283083</name>
</gene>
<keyword evidence="2" id="KW-1185">Reference proteome</keyword>
<evidence type="ECO:0000313" key="1">
    <source>
        <dbReference type="EMBL" id="KAK0421480.1"/>
    </source>
</evidence>
<organism evidence="1 2">
    <name type="scientific">Armillaria borealis</name>
    <dbReference type="NCBI Taxonomy" id="47425"/>
    <lineage>
        <taxon>Eukaryota</taxon>
        <taxon>Fungi</taxon>
        <taxon>Dikarya</taxon>
        <taxon>Basidiomycota</taxon>
        <taxon>Agaricomycotina</taxon>
        <taxon>Agaricomycetes</taxon>
        <taxon>Agaricomycetidae</taxon>
        <taxon>Agaricales</taxon>
        <taxon>Marasmiineae</taxon>
        <taxon>Physalacriaceae</taxon>
        <taxon>Armillaria</taxon>
    </lineage>
</organism>
<sequence>MSTLPPELVELIVYDIWHSEMPSSMRQSFMTTCPRISRTWKNIYAPIASRDVYITNLAYLYYLCDVARYRKSIIYDDLVPRLTHTITCFADLRSGDTEAKRVYDILINLPNDNGFRALFPLTEFISFELMWIGGGLSTDVPEVHGLPIHVRCCRYLSKSARKDKDARMEVYISITDPDPLSTMYRRSWSSAFFPLRDAGVPAKLVSSDLPYDRRALGGTLRFHQTACVLQVKGDFEAINRRLWMAAKRVDGSRRLARPYYYFKYHWSQWCLPVLYSPHVYTASASSSLESFNFPLRLDNYFKYKF</sequence>
<dbReference type="Proteomes" id="UP001175226">
    <property type="component" value="Unassembled WGS sequence"/>
</dbReference>
<reference evidence="1" key="1">
    <citation type="submission" date="2023-06" db="EMBL/GenBank/DDBJ databases">
        <authorList>
            <consortium name="Lawrence Berkeley National Laboratory"/>
            <person name="Ahrendt S."/>
            <person name="Sahu N."/>
            <person name="Indic B."/>
            <person name="Wong-Bajracharya J."/>
            <person name="Merenyi Z."/>
            <person name="Ke H.-M."/>
            <person name="Monk M."/>
            <person name="Kocsube S."/>
            <person name="Drula E."/>
            <person name="Lipzen A."/>
            <person name="Balint B."/>
            <person name="Henrissat B."/>
            <person name="Andreopoulos B."/>
            <person name="Martin F.M."/>
            <person name="Harder C.B."/>
            <person name="Rigling D."/>
            <person name="Ford K.L."/>
            <person name="Foster G.D."/>
            <person name="Pangilinan J."/>
            <person name="Papanicolaou A."/>
            <person name="Barry K."/>
            <person name="LaButti K."/>
            <person name="Viragh M."/>
            <person name="Koriabine M."/>
            <person name="Yan M."/>
            <person name="Riley R."/>
            <person name="Champramary S."/>
            <person name="Plett K.L."/>
            <person name="Tsai I.J."/>
            <person name="Slot J."/>
            <person name="Sipos G."/>
            <person name="Plett J."/>
            <person name="Nagy L.G."/>
            <person name="Grigoriev I.V."/>
        </authorList>
    </citation>
    <scope>NUCLEOTIDE SEQUENCE</scope>
    <source>
        <strain evidence="1">FPL87.14</strain>
    </source>
</reference>
<name>A0AA39IBQ4_9AGAR</name>